<gene>
    <name evidence="2" type="ordered locus">Gbro_1394</name>
</gene>
<protein>
    <recommendedName>
        <fullName evidence="1">DUF559 domain-containing protein</fullName>
    </recommendedName>
</protein>
<feature type="domain" description="DUF559" evidence="1">
    <location>
        <begin position="206"/>
        <end position="269"/>
    </location>
</feature>
<keyword evidence="3" id="KW-1185">Reference proteome</keyword>
<proteinExistence type="predicted"/>
<dbReference type="EMBL" id="CP001802">
    <property type="protein sequence ID" value="ACY20677.1"/>
    <property type="molecule type" value="Genomic_DNA"/>
</dbReference>
<accession>D0L6C0</accession>
<dbReference type="Proteomes" id="UP000001219">
    <property type="component" value="Chromosome"/>
</dbReference>
<dbReference type="Gene3D" id="3.40.960.10">
    <property type="entry name" value="VSR Endonuclease"/>
    <property type="match status" value="1"/>
</dbReference>
<dbReference type="HOGENOM" id="CLU_073055_1_0_11"/>
<evidence type="ECO:0000259" key="1">
    <source>
        <dbReference type="Pfam" id="PF04480"/>
    </source>
</evidence>
<dbReference type="STRING" id="526226.Gbro_1394"/>
<reference evidence="3" key="1">
    <citation type="submission" date="2009-10" db="EMBL/GenBank/DDBJ databases">
        <title>The complete chromosome of Gordonia bronchialis DSM 43247.</title>
        <authorList>
            <consortium name="US DOE Joint Genome Institute (JGI-PGF)"/>
            <person name="Lucas S."/>
            <person name="Copeland A."/>
            <person name="Lapidus A."/>
            <person name="Glavina del Rio T."/>
            <person name="Dalin E."/>
            <person name="Tice H."/>
            <person name="Bruce D."/>
            <person name="Goodwin L."/>
            <person name="Pitluck S."/>
            <person name="Kyrpides N."/>
            <person name="Mavromatis K."/>
            <person name="Ivanova N."/>
            <person name="Ovchinnikova G."/>
            <person name="Saunders E."/>
            <person name="Brettin T."/>
            <person name="Detter J.C."/>
            <person name="Han C."/>
            <person name="Larimer F."/>
            <person name="Land M."/>
            <person name="Hauser L."/>
            <person name="Markowitz V."/>
            <person name="Cheng J.-F."/>
            <person name="Hugenholtz P."/>
            <person name="Woyke T."/>
            <person name="Wu D."/>
            <person name="Jando M."/>
            <person name="Schneider S."/>
            <person name="Goeker M."/>
            <person name="Klenk H.-P."/>
            <person name="Eisen J.A."/>
        </authorList>
    </citation>
    <scope>NUCLEOTIDE SEQUENCE [LARGE SCALE GENOMIC DNA]</scope>
    <source>
        <strain evidence="3">ATCC 25592 / DSM 43247 / BCRC 13721 / JCM 3198 / KCTC 3076 / NBRC 16047 / NCTC 10667</strain>
    </source>
</reference>
<dbReference type="OrthoDB" id="4701311at2"/>
<dbReference type="RefSeq" id="WP_012833247.1">
    <property type="nucleotide sequence ID" value="NC_013441.1"/>
</dbReference>
<name>D0L6C0_GORB4</name>
<sequence>MDPHVRSALARGHGVASWRILQAAGMTRAELRQAVRAGTLRPVRRGWYATDSAHHLVVQAVSAGGVLSCVSALALRGVWIPETCRNTTHVRATETAHRTSKTRFCRQHGRPQAEDGSVDDVPTALRHAIRCLDEESIVIMLDSILNLRLLSFEEITELLRDCPGDVRALLDKTDRAESGTETMVRLRLRARNLGLTPQVTIPGIGRVDFLVGHRLIIEVDGAAFHLSAHQYERDHHRDLVAHALNYIPLRLTYAQVVYEWEECESMILAITRRREHLRQPQRWESPANLGTNPTG</sequence>
<reference evidence="2 3" key="2">
    <citation type="journal article" date="2010" name="Stand. Genomic Sci.">
        <title>Complete genome sequence of Gordonia bronchialis type strain (3410).</title>
        <authorList>
            <person name="Ivanova N."/>
            <person name="Sikorski J."/>
            <person name="Jando M."/>
            <person name="Lapidus A."/>
            <person name="Nolan M."/>
            <person name="Lucas S."/>
            <person name="Del Rio T.G."/>
            <person name="Tice H."/>
            <person name="Copeland A."/>
            <person name="Cheng J.F."/>
            <person name="Chen F."/>
            <person name="Bruce D."/>
            <person name="Goodwin L."/>
            <person name="Pitluck S."/>
            <person name="Mavromatis K."/>
            <person name="Ovchinnikova G."/>
            <person name="Pati A."/>
            <person name="Chen A."/>
            <person name="Palaniappan K."/>
            <person name="Land M."/>
            <person name="Hauser L."/>
            <person name="Chang Y.J."/>
            <person name="Jeffries C.D."/>
            <person name="Chain P."/>
            <person name="Saunders E."/>
            <person name="Han C."/>
            <person name="Detter J.C."/>
            <person name="Brettin T."/>
            <person name="Rohde M."/>
            <person name="Goker M."/>
            <person name="Bristow J."/>
            <person name="Eisen J.A."/>
            <person name="Markowitz V."/>
            <person name="Hugenholtz P."/>
            <person name="Klenk H.P."/>
            <person name="Kyrpides N.C."/>
        </authorList>
    </citation>
    <scope>NUCLEOTIDE SEQUENCE [LARGE SCALE GENOMIC DNA]</scope>
    <source>
        <strain evidence="3">ATCC 25592 / DSM 43247 / BCRC 13721 / JCM 3198 / KCTC 3076 / NBRC 16047 / NCTC 10667</strain>
    </source>
</reference>
<evidence type="ECO:0000313" key="2">
    <source>
        <dbReference type="EMBL" id="ACY20677.1"/>
    </source>
</evidence>
<dbReference type="eggNOG" id="COG2852">
    <property type="taxonomic scope" value="Bacteria"/>
</dbReference>
<evidence type="ECO:0000313" key="3">
    <source>
        <dbReference type="Proteomes" id="UP000001219"/>
    </source>
</evidence>
<dbReference type="Pfam" id="PF04480">
    <property type="entry name" value="DUF559"/>
    <property type="match status" value="1"/>
</dbReference>
<dbReference type="InterPro" id="IPR007569">
    <property type="entry name" value="DUF559"/>
</dbReference>
<organism evidence="2 3">
    <name type="scientific">Gordonia bronchialis (strain ATCC 25592 / DSM 43247 / BCRC 13721 / JCM 3198 / KCTC 3076 / NBRC 16047 / NCTC 10667)</name>
    <name type="common">Rhodococcus bronchialis</name>
    <dbReference type="NCBI Taxonomy" id="526226"/>
    <lineage>
        <taxon>Bacteria</taxon>
        <taxon>Bacillati</taxon>
        <taxon>Actinomycetota</taxon>
        <taxon>Actinomycetes</taxon>
        <taxon>Mycobacteriales</taxon>
        <taxon>Gordoniaceae</taxon>
        <taxon>Gordonia</taxon>
    </lineage>
</organism>
<dbReference type="AlphaFoldDB" id="D0L6C0"/>
<dbReference type="KEGG" id="gbr:Gbro_1394"/>